<feature type="domain" description="RING-type" evidence="16">
    <location>
        <begin position="63"/>
        <end position="105"/>
    </location>
</feature>
<evidence type="ECO:0000313" key="18">
    <source>
        <dbReference type="Proteomes" id="UP001168098"/>
    </source>
</evidence>
<comment type="catalytic activity">
    <reaction evidence="1">
        <text>S-ubiquitinyl-[E2 ubiquitin-conjugating enzyme]-L-cysteine + [acceptor protein]-L-lysine = [E2 ubiquitin-conjugating enzyme]-L-cysteine + N(6)-ubiquitinyl-[acceptor protein]-L-lysine.</text>
        <dbReference type="EC" id="2.3.2.27"/>
    </reaction>
</comment>
<keyword evidence="18" id="KW-1185">Reference proteome</keyword>
<evidence type="ECO:0000256" key="7">
    <source>
        <dbReference type="ARBA" id="ARBA00022723"/>
    </source>
</evidence>
<evidence type="ECO:0000256" key="5">
    <source>
        <dbReference type="ARBA" id="ARBA00022679"/>
    </source>
</evidence>
<dbReference type="SUPFAM" id="SSF57850">
    <property type="entry name" value="RING/U-box"/>
    <property type="match status" value="1"/>
</dbReference>
<gene>
    <name evidence="17" type="ORF">PVL29_019643</name>
</gene>
<dbReference type="GO" id="GO:0061630">
    <property type="term" value="F:ubiquitin protein ligase activity"/>
    <property type="evidence" value="ECO:0007669"/>
    <property type="project" value="UniProtKB-EC"/>
</dbReference>
<keyword evidence="9" id="KW-0833">Ubl conjugation pathway</keyword>
<feature type="transmembrane region" description="Helical" evidence="15">
    <location>
        <begin position="12"/>
        <end position="39"/>
    </location>
</feature>
<dbReference type="PANTHER" id="PTHR46913">
    <property type="entry name" value="RING-H2 FINGER PROTEIN ATL16"/>
    <property type="match status" value="1"/>
</dbReference>
<evidence type="ECO:0000256" key="2">
    <source>
        <dbReference type="ARBA" id="ARBA00004167"/>
    </source>
</evidence>
<dbReference type="InterPro" id="IPR044600">
    <property type="entry name" value="ATL1/ATL16-like"/>
</dbReference>
<dbReference type="PROSITE" id="PS50089">
    <property type="entry name" value="ZF_RING_2"/>
    <property type="match status" value="1"/>
</dbReference>
<sequence length="153" mass="17373">MGDRLELAGDTVVWTVASAVTTHPTVVIAITITMAFGYYRHKVLRRDHVFCYKPNRTHQQTYCVVCLYDAVEGERLRRLPDCKHCFHVGCIDAWFQAHSTCPLCRSQVSLPHRRQQTLFSHFVSVLKLIADKTGNPLCLEIPLALCDSLGYIP</sequence>
<evidence type="ECO:0000256" key="14">
    <source>
        <dbReference type="PROSITE-ProRule" id="PRU00175"/>
    </source>
</evidence>
<keyword evidence="5" id="KW-0808">Transferase</keyword>
<organism evidence="17 18">
    <name type="scientific">Vitis rotundifolia</name>
    <name type="common">Muscadine grape</name>
    <dbReference type="NCBI Taxonomy" id="103349"/>
    <lineage>
        <taxon>Eukaryota</taxon>
        <taxon>Viridiplantae</taxon>
        <taxon>Streptophyta</taxon>
        <taxon>Embryophyta</taxon>
        <taxon>Tracheophyta</taxon>
        <taxon>Spermatophyta</taxon>
        <taxon>Magnoliopsida</taxon>
        <taxon>eudicotyledons</taxon>
        <taxon>Gunneridae</taxon>
        <taxon>Pentapetalae</taxon>
        <taxon>rosids</taxon>
        <taxon>Vitales</taxon>
        <taxon>Vitaceae</taxon>
        <taxon>Viteae</taxon>
        <taxon>Vitis</taxon>
    </lineage>
</organism>
<dbReference type="CDD" id="cd16461">
    <property type="entry name" value="RING-H2_EL5-like"/>
    <property type="match status" value="1"/>
</dbReference>
<protein>
    <recommendedName>
        <fullName evidence="4">RING-type E3 ubiquitin transferase</fullName>
        <ecNumber evidence="4">2.3.2.27</ecNumber>
    </recommendedName>
</protein>
<comment type="subcellular location">
    <subcellularLocation>
        <location evidence="2">Membrane</location>
        <topology evidence="2">Single-pass membrane protein</topology>
    </subcellularLocation>
</comment>
<name>A0AA39DE25_VITRO</name>
<dbReference type="InterPro" id="IPR001841">
    <property type="entry name" value="Znf_RING"/>
</dbReference>
<keyword evidence="10" id="KW-0862">Zinc</keyword>
<dbReference type="GO" id="GO:0016020">
    <property type="term" value="C:membrane"/>
    <property type="evidence" value="ECO:0007669"/>
    <property type="project" value="UniProtKB-SubCell"/>
</dbReference>
<evidence type="ECO:0000256" key="9">
    <source>
        <dbReference type="ARBA" id="ARBA00022786"/>
    </source>
</evidence>
<dbReference type="Gene3D" id="3.30.40.10">
    <property type="entry name" value="Zinc/RING finger domain, C3HC4 (zinc finger)"/>
    <property type="match status" value="1"/>
</dbReference>
<evidence type="ECO:0000256" key="3">
    <source>
        <dbReference type="ARBA" id="ARBA00004906"/>
    </source>
</evidence>
<dbReference type="AlphaFoldDB" id="A0AA39DE25"/>
<dbReference type="PANTHER" id="PTHR46913:SF1">
    <property type="entry name" value="RING-H2 FINGER PROTEIN ATL16"/>
    <property type="match status" value="1"/>
</dbReference>
<dbReference type="Proteomes" id="UP001168098">
    <property type="component" value="Unassembled WGS sequence"/>
</dbReference>
<dbReference type="SMART" id="SM00184">
    <property type="entry name" value="RING"/>
    <property type="match status" value="1"/>
</dbReference>
<evidence type="ECO:0000256" key="13">
    <source>
        <dbReference type="ARBA" id="ARBA00024209"/>
    </source>
</evidence>
<comment type="pathway">
    <text evidence="3">Protein modification; protein ubiquitination.</text>
</comment>
<evidence type="ECO:0000313" key="17">
    <source>
        <dbReference type="EMBL" id="KAJ9680379.1"/>
    </source>
</evidence>
<comment type="similarity">
    <text evidence="13">Belongs to the RING-type zinc finger family. ATL subfamily.</text>
</comment>
<dbReference type="GO" id="GO:0008270">
    <property type="term" value="F:zinc ion binding"/>
    <property type="evidence" value="ECO:0007669"/>
    <property type="project" value="UniProtKB-KW"/>
</dbReference>
<evidence type="ECO:0000256" key="6">
    <source>
        <dbReference type="ARBA" id="ARBA00022692"/>
    </source>
</evidence>
<dbReference type="InterPro" id="IPR013083">
    <property type="entry name" value="Znf_RING/FYVE/PHD"/>
</dbReference>
<keyword evidence="7" id="KW-0479">Metal-binding</keyword>
<reference evidence="17 18" key="1">
    <citation type="journal article" date="2023" name="BMC Biotechnol.">
        <title>Vitis rotundifolia cv Carlos genome sequencing.</title>
        <authorList>
            <person name="Huff M."/>
            <person name="Hulse-Kemp A."/>
            <person name="Scheffler B."/>
            <person name="Youngblood R."/>
            <person name="Simpson S."/>
            <person name="Babiker E."/>
            <person name="Staton M."/>
        </authorList>
    </citation>
    <scope>NUCLEOTIDE SEQUENCE [LARGE SCALE GENOMIC DNA]</scope>
    <source>
        <tissue evidence="17">Leaf</tissue>
    </source>
</reference>
<keyword evidence="8 14" id="KW-0863">Zinc-finger</keyword>
<keyword evidence="11 15" id="KW-1133">Transmembrane helix</keyword>
<dbReference type="Pfam" id="PF13639">
    <property type="entry name" value="zf-RING_2"/>
    <property type="match status" value="1"/>
</dbReference>
<keyword evidence="12 15" id="KW-0472">Membrane</keyword>
<proteinExistence type="inferred from homology"/>
<evidence type="ECO:0000256" key="12">
    <source>
        <dbReference type="ARBA" id="ARBA00023136"/>
    </source>
</evidence>
<evidence type="ECO:0000259" key="16">
    <source>
        <dbReference type="PROSITE" id="PS50089"/>
    </source>
</evidence>
<comment type="caution">
    <text evidence="17">The sequence shown here is derived from an EMBL/GenBank/DDBJ whole genome shotgun (WGS) entry which is preliminary data.</text>
</comment>
<dbReference type="EMBL" id="JARBHA010000015">
    <property type="protein sequence ID" value="KAJ9680379.1"/>
    <property type="molecule type" value="Genomic_DNA"/>
</dbReference>
<evidence type="ECO:0000256" key="1">
    <source>
        <dbReference type="ARBA" id="ARBA00000900"/>
    </source>
</evidence>
<evidence type="ECO:0000256" key="10">
    <source>
        <dbReference type="ARBA" id="ARBA00022833"/>
    </source>
</evidence>
<evidence type="ECO:0000256" key="4">
    <source>
        <dbReference type="ARBA" id="ARBA00012483"/>
    </source>
</evidence>
<accession>A0AA39DE25</accession>
<evidence type="ECO:0000256" key="8">
    <source>
        <dbReference type="ARBA" id="ARBA00022771"/>
    </source>
</evidence>
<evidence type="ECO:0000256" key="11">
    <source>
        <dbReference type="ARBA" id="ARBA00022989"/>
    </source>
</evidence>
<keyword evidence="6 15" id="KW-0812">Transmembrane</keyword>
<dbReference type="GO" id="GO:0016567">
    <property type="term" value="P:protein ubiquitination"/>
    <property type="evidence" value="ECO:0007669"/>
    <property type="project" value="InterPro"/>
</dbReference>
<dbReference type="EC" id="2.3.2.27" evidence="4"/>
<evidence type="ECO:0000256" key="15">
    <source>
        <dbReference type="SAM" id="Phobius"/>
    </source>
</evidence>